<sequence>MDDCPFLPLNLCICIRIHNVHCLFLPLGINQDFVFNLNICS</sequence>
<dbReference type="EMBL" id="GBXM01060882">
    <property type="protein sequence ID" value="JAH47695.1"/>
    <property type="molecule type" value="Transcribed_RNA"/>
</dbReference>
<proteinExistence type="predicted"/>
<accession>A0A0E9T3V9</accession>
<reference evidence="1" key="1">
    <citation type="submission" date="2014-11" db="EMBL/GenBank/DDBJ databases">
        <authorList>
            <person name="Amaro Gonzalez C."/>
        </authorList>
    </citation>
    <scope>NUCLEOTIDE SEQUENCE</scope>
</reference>
<evidence type="ECO:0000313" key="1">
    <source>
        <dbReference type="EMBL" id="JAH47695.1"/>
    </source>
</evidence>
<dbReference type="AlphaFoldDB" id="A0A0E9T3V9"/>
<protein>
    <submittedName>
        <fullName evidence="1">Uncharacterized protein</fullName>
    </submittedName>
</protein>
<reference evidence="1" key="2">
    <citation type="journal article" date="2015" name="Fish Shellfish Immunol.">
        <title>Early steps in the European eel (Anguilla anguilla)-Vibrio vulnificus interaction in the gills: Role of the RtxA13 toxin.</title>
        <authorList>
            <person name="Callol A."/>
            <person name="Pajuelo D."/>
            <person name="Ebbesson L."/>
            <person name="Teles M."/>
            <person name="MacKenzie S."/>
            <person name="Amaro C."/>
        </authorList>
    </citation>
    <scope>NUCLEOTIDE SEQUENCE</scope>
</reference>
<name>A0A0E9T3V9_ANGAN</name>
<organism evidence="1">
    <name type="scientific">Anguilla anguilla</name>
    <name type="common">European freshwater eel</name>
    <name type="synonym">Muraena anguilla</name>
    <dbReference type="NCBI Taxonomy" id="7936"/>
    <lineage>
        <taxon>Eukaryota</taxon>
        <taxon>Metazoa</taxon>
        <taxon>Chordata</taxon>
        <taxon>Craniata</taxon>
        <taxon>Vertebrata</taxon>
        <taxon>Euteleostomi</taxon>
        <taxon>Actinopterygii</taxon>
        <taxon>Neopterygii</taxon>
        <taxon>Teleostei</taxon>
        <taxon>Anguilliformes</taxon>
        <taxon>Anguillidae</taxon>
        <taxon>Anguilla</taxon>
    </lineage>
</organism>